<evidence type="ECO:0000313" key="5">
    <source>
        <dbReference type="Proteomes" id="UP000198660"/>
    </source>
</evidence>
<accession>A0A1I6QI58</accession>
<dbReference type="CDD" id="cd02516">
    <property type="entry name" value="CDP-ME_synthetase"/>
    <property type="match status" value="1"/>
</dbReference>
<protein>
    <submittedName>
        <fullName evidence="4">2-C-methyl-D-erythritol 4-phosphate cytidylyltransferase</fullName>
    </submittedName>
</protein>
<dbReference type="RefSeq" id="WP_245838649.1">
    <property type="nucleotide sequence ID" value="NZ_FPAA01000003.1"/>
</dbReference>
<dbReference type="Gene3D" id="3.90.550.10">
    <property type="entry name" value="Spore Coat Polysaccharide Biosynthesis Protein SpsA, Chain A"/>
    <property type="match status" value="1"/>
</dbReference>
<evidence type="ECO:0000256" key="1">
    <source>
        <dbReference type="ARBA" id="ARBA00022679"/>
    </source>
</evidence>
<dbReference type="Pfam" id="PF01128">
    <property type="entry name" value="IspD"/>
    <property type="match status" value="1"/>
</dbReference>
<dbReference type="GO" id="GO:0008299">
    <property type="term" value="P:isoprenoid biosynthetic process"/>
    <property type="evidence" value="ECO:0007669"/>
    <property type="project" value="UniProtKB-KW"/>
</dbReference>
<dbReference type="AlphaFoldDB" id="A0A1I6QI58"/>
<dbReference type="InterPro" id="IPR029044">
    <property type="entry name" value="Nucleotide-diphossugar_trans"/>
</dbReference>
<dbReference type="InterPro" id="IPR034683">
    <property type="entry name" value="IspD/TarI"/>
</dbReference>
<dbReference type="SUPFAM" id="SSF53448">
    <property type="entry name" value="Nucleotide-diphospho-sugar transferases"/>
    <property type="match status" value="1"/>
</dbReference>
<organism evidence="4 5">
    <name type="scientific">Marininema halotolerans</name>
    <dbReference type="NCBI Taxonomy" id="1155944"/>
    <lineage>
        <taxon>Bacteria</taxon>
        <taxon>Bacillati</taxon>
        <taxon>Bacillota</taxon>
        <taxon>Bacilli</taxon>
        <taxon>Bacillales</taxon>
        <taxon>Thermoactinomycetaceae</taxon>
        <taxon>Marininema</taxon>
    </lineage>
</organism>
<dbReference type="GO" id="GO:0050518">
    <property type="term" value="F:2-C-methyl-D-erythritol 4-phosphate cytidylyltransferase activity"/>
    <property type="evidence" value="ECO:0007669"/>
    <property type="project" value="TreeGrafter"/>
</dbReference>
<keyword evidence="1 4" id="KW-0808">Transferase</keyword>
<dbReference type="Proteomes" id="UP000198660">
    <property type="component" value="Unassembled WGS sequence"/>
</dbReference>
<dbReference type="EMBL" id="FPAA01000003">
    <property type="protein sequence ID" value="SFS52141.1"/>
    <property type="molecule type" value="Genomic_DNA"/>
</dbReference>
<dbReference type="PANTHER" id="PTHR32125:SF4">
    <property type="entry name" value="2-C-METHYL-D-ERYTHRITOL 4-PHOSPHATE CYTIDYLYLTRANSFERASE, CHLOROPLASTIC"/>
    <property type="match status" value="1"/>
</dbReference>
<evidence type="ECO:0000256" key="2">
    <source>
        <dbReference type="ARBA" id="ARBA00022695"/>
    </source>
</evidence>
<gene>
    <name evidence="4" type="ORF">SAMN05444972_103169</name>
</gene>
<keyword evidence="2 4" id="KW-0548">Nucleotidyltransferase</keyword>
<dbReference type="FunFam" id="3.90.550.10:FF:000003">
    <property type="entry name" value="2-C-methyl-D-erythritol 4-phosphate cytidylyltransferase"/>
    <property type="match status" value="1"/>
</dbReference>
<keyword evidence="3" id="KW-0414">Isoprene biosynthesis</keyword>
<dbReference type="InterPro" id="IPR050088">
    <property type="entry name" value="IspD/TarI_cytidylyltransf_bact"/>
</dbReference>
<reference evidence="5" key="1">
    <citation type="submission" date="2016-10" db="EMBL/GenBank/DDBJ databases">
        <authorList>
            <person name="Varghese N."/>
            <person name="Submissions S."/>
        </authorList>
    </citation>
    <scope>NUCLEOTIDE SEQUENCE [LARGE SCALE GENOMIC DNA]</scope>
    <source>
        <strain evidence="5">DSM 45789</strain>
    </source>
</reference>
<proteinExistence type="predicted"/>
<evidence type="ECO:0000313" key="4">
    <source>
        <dbReference type="EMBL" id="SFS52141.1"/>
    </source>
</evidence>
<keyword evidence="5" id="KW-1185">Reference proteome</keyword>
<evidence type="ECO:0000256" key="3">
    <source>
        <dbReference type="ARBA" id="ARBA00023229"/>
    </source>
</evidence>
<sequence length="228" mass="25958">MKSISMILLSGGIGTRMKTTVPKQFLPIGGKPMIVHVLEKIDQIIAVDEIIIPSPQKYIEQTKELIQAHQFSKKINVIPGGSTRQESVMKGLERVSHPNVLIHEAVRPIVQKEEFEELISCETTNATYGTDIPFTVLEGEGWIERTLDRDRLINIQLPQKFDTALLMEAHQRADQEKRDFTEDASLFFHYQKEKVAVLEGTEFNIKITKPIDQKIGEIIYKEYILGGE</sequence>
<name>A0A1I6QI58_9BACL</name>
<dbReference type="PANTHER" id="PTHR32125">
    <property type="entry name" value="2-C-METHYL-D-ERYTHRITOL 4-PHOSPHATE CYTIDYLYLTRANSFERASE, CHLOROPLASTIC"/>
    <property type="match status" value="1"/>
</dbReference>